<dbReference type="InterPro" id="IPR022028">
    <property type="entry name" value="DUF3604"/>
</dbReference>
<sequence length="668" mass="73280">MMSNRGKFAGSVAVVALLAGGAYLAQSRDADAVVPDGVLSVSLAQDAPAAAIPSNPDRDVFFGQTHNHTSWSMDAFTIGNTLTGPAEAYQFAMGMPIKHPGGYEVKLNKPLDFQGVTDHSEYLGMIRLANDPTSPVSKLPIADKLKASSPEQAMQVFKYLVSFIATNKPIPGLADPALTKSVWDEYVAISEKYNQPGKFTAFVSYEWTSAPGYQNMHRNIFFRDSKHLPQVPFTSMDSDKAEDLWAWMDGQRKSGTDLLAISHNGNLSNGLMFPVSTDGKGKPLTPAWAQERLNNEPLTEIHQLKGTSETTPELSPNDEFADYELMNFMIGLDNSYSNPHGSFVREAYQHGLAMQASRGYNPYKFGMVGAGDSHNTVTAYTQSNYFGGHAFLDGSPKARLAGTVEAGMDIVKLSTSGLAGVWAEQNTRESIFDAMRRKEVYGTSGVRIKVRMFGGWNYPATVFGQRDWVKVGYRNGVPMGGDLRPRKGGAPSFLVWALKDPDDGNLDRIQIVKGWTKDTKLYEKVYDVAWAGDRRPDPRTGKVPAIRSTVDIKNASYTNTEGAVELKKVWRDPDFDPSLHAFYYVRVLQIPTPRWSTYDAKALGVAPPKGVSPTVQERAWGSPIWYTPTTAQARLQKNGVRIAANVDPRPKAKAKPANRGLLTLATGS</sequence>
<evidence type="ECO:0000313" key="3">
    <source>
        <dbReference type="Proteomes" id="UP001139410"/>
    </source>
</evidence>
<dbReference type="Gene3D" id="3.20.20.140">
    <property type="entry name" value="Metal-dependent hydrolases"/>
    <property type="match status" value="1"/>
</dbReference>
<comment type="caution">
    <text evidence="2">The sequence shown here is derived from an EMBL/GenBank/DDBJ whole genome shotgun (WGS) entry which is preliminary data.</text>
</comment>
<organism evidence="2 3">
    <name type="scientific">Sphingomonas cremea</name>
    <dbReference type="NCBI Taxonomy" id="2904799"/>
    <lineage>
        <taxon>Bacteria</taxon>
        <taxon>Pseudomonadati</taxon>
        <taxon>Pseudomonadota</taxon>
        <taxon>Alphaproteobacteria</taxon>
        <taxon>Sphingomonadales</taxon>
        <taxon>Sphingomonadaceae</taxon>
        <taxon>Sphingomonas</taxon>
    </lineage>
</organism>
<dbReference type="Proteomes" id="UP001139410">
    <property type="component" value="Unassembled WGS sequence"/>
</dbReference>
<protein>
    <submittedName>
        <fullName evidence="2">DUF3604 domain-containing protein</fullName>
    </submittedName>
</protein>
<dbReference type="EMBL" id="JAKFGM010000001">
    <property type="protein sequence ID" value="MCF2513501.1"/>
    <property type="molecule type" value="Genomic_DNA"/>
</dbReference>
<dbReference type="Pfam" id="PF12228">
    <property type="entry name" value="DUF3604"/>
    <property type="match status" value="1"/>
</dbReference>
<keyword evidence="1" id="KW-0732">Signal</keyword>
<reference evidence="2" key="1">
    <citation type="submission" date="2022-01" db="EMBL/GenBank/DDBJ databases">
        <authorList>
            <person name="Jo J.-H."/>
            <person name="Im W.-T."/>
        </authorList>
    </citation>
    <scope>NUCLEOTIDE SEQUENCE</scope>
    <source>
        <strain evidence="2">G124</strain>
    </source>
</reference>
<dbReference type="RefSeq" id="WP_235066012.1">
    <property type="nucleotide sequence ID" value="NZ_JAKFGM010000001.1"/>
</dbReference>
<name>A0A9X1QIS8_9SPHN</name>
<proteinExistence type="predicted"/>
<evidence type="ECO:0000256" key="1">
    <source>
        <dbReference type="SAM" id="SignalP"/>
    </source>
</evidence>
<keyword evidence="3" id="KW-1185">Reference proteome</keyword>
<gene>
    <name evidence="2" type="ORF">LVY65_00240</name>
</gene>
<feature type="signal peptide" evidence="1">
    <location>
        <begin position="1"/>
        <end position="24"/>
    </location>
</feature>
<evidence type="ECO:0000313" key="2">
    <source>
        <dbReference type="EMBL" id="MCF2513501.1"/>
    </source>
</evidence>
<accession>A0A9X1QIS8</accession>
<dbReference type="AlphaFoldDB" id="A0A9X1QIS8"/>
<feature type="chain" id="PRO_5040816876" evidence="1">
    <location>
        <begin position="25"/>
        <end position="668"/>
    </location>
</feature>